<organism evidence="2">
    <name type="scientific">Lactobacillus acidophilus (strain ATCC 700396 / NCK56 / N2 / NCFM)</name>
    <dbReference type="NCBI Taxonomy" id="272621"/>
    <lineage>
        <taxon>Bacteria</taxon>
        <taxon>Bacillati</taxon>
        <taxon>Bacillota</taxon>
        <taxon>Bacilli</taxon>
        <taxon>Lactobacillales</taxon>
        <taxon>Lactobacillaceae</taxon>
        <taxon>Lactobacillus</taxon>
    </lineage>
</organism>
<name>Q5FK59_LACAC</name>
<dbReference type="BioCyc" id="LACI272621:G1G49-1065-MONOMER"/>
<dbReference type="STRING" id="272621.LBA1069"/>
<evidence type="ECO:0000313" key="1">
    <source>
        <dbReference type="EMBL" id="AAV42915.1"/>
    </source>
</evidence>
<evidence type="ECO:0000313" key="2">
    <source>
        <dbReference type="Proteomes" id="UP000006381"/>
    </source>
</evidence>
<sequence length="35" mass="4098">MATKQFIILKVLNYWIYSIDVDAAGLMQEKSYESK</sequence>
<dbReference type="EMBL" id="CP000033">
    <property type="protein sequence ID" value="AAV42915.1"/>
    <property type="molecule type" value="Genomic_DNA"/>
</dbReference>
<protein>
    <submittedName>
        <fullName evidence="1">Uncharacterized protein</fullName>
    </submittedName>
</protein>
<proteinExistence type="predicted"/>
<accession>Q5FK59</accession>
<dbReference type="AlphaFoldDB" id="Q5FK59"/>
<gene>
    <name evidence="1" type="ordered locus">LBA1069</name>
</gene>
<dbReference type="Proteomes" id="UP000006381">
    <property type="component" value="Chromosome"/>
</dbReference>
<keyword evidence="2" id="KW-1185">Reference proteome</keyword>
<reference evidence="1 2" key="1">
    <citation type="journal article" date="2005" name="Proc. Natl. Acad. Sci. U.S.A.">
        <title>Complete genome sequence of the probiotic lactic acid bacterium Lactobacillus acidophilus NCFM.</title>
        <authorList>
            <person name="Altermann E."/>
            <person name="Russell W.M."/>
            <person name="Azcarate-Peril M.A."/>
            <person name="Barrangou R."/>
            <person name="Buck B.L."/>
            <person name="McAuliffe O."/>
            <person name="Souther N."/>
            <person name="Dobson A."/>
            <person name="Duong T."/>
            <person name="Callanan M."/>
            <person name="Lick S."/>
            <person name="Hamrick A."/>
            <person name="Cano R."/>
            <person name="Klaenhammer T.R."/>
        </authorList>
    </citation>
    <scope>NUCLEOTIDE SEQUENCE [LARGE SCALE GENOMIC DNA]</scope>
    <source>
        <strain evidence="2">ATCC 700396 / NCK56 / N2 / NCFM</strain>
    </source>
</reference>
<dbReference type="HOGENOM" id="CLU_3365513_0_0_9"/>
<dbReference type="KEGG" id="lac:LBA1069"/>